<dbReference type="RefSeq" id="WP_073455586.1">
    <property type="nucleotide sequence ID" value="NZ_FRAP01000003.1"/>
</dbReference>
<evidence type="ECO:0000313" key="2">
    <source>
        <dbReference type="Proteomes" id="UP000184363"/>
    </source>
</evidence>
<dbReference type="EMBL" id="FRAP01000003">
    <property type="protein sequence ID" value="SHK13624.1"/>
    <property type="molecule type" value="Genomic_DNA"/>
</dbReference>
<protein>
    <recommendedName>
        <fullName evidence="3">DUF4393 domain-containing protein</fullName>
    </recommendedName>
</protein>
<sequence length="342" mass="36259">MNRADTNGQPVGQRRGVLGRTVGALGDALGTAIGGPLGDTVSSTVDRTVGAAVDAVESALPAGTVDRLEATPIGSVVRAVPDIAKVTGELLRRTNRVAISTSLHLGGIVVRGAIDGRSADVVVEQLNAEARATLRELLGVGEGSDPLPTPLRERIGRTGRDTQIGLPERLHALLDASADVTCSDDGHPAYVRLLSELSPDEARILRLFAERGPQPSVDVRTKRPFGIGSQLVARGITMIGRYAGCTHVDRVPAYLNNMFRLGLIWFSREPVPDQSVYDVLEVQEEVEAALKRAGNGVTVRRSIELTAFGANLCAVCGLLPMEQSTTGATRETVHQLPPPDEH</sequence>
<evidence type="ECO:0008006" key="3">
    <source>
        <dbReference type="Google" id="ProtNLM"/>
    </source>
</evidence>
<dbReference type="Gene3D" id="3.30.110.190">
    <property type="match status" value="1"/>
</dbReference>
<proteinExistence type="predicted"/>
<dbReference type="InterPro" id="IPR025506">
    <property type="entry name" value="Abi_alpha"/>
</dbReference>
<organism evidence="1 2">
    <name type="scientific">Pseudonocardia thermophila</name>
    <dbReference type="NCBI Taxonomy" id="1848"/>
    <lineage>
        <taxon>Bacteria</taxon>
        <taxon>Bacillati</taxon>
        <taxon>Actinomycetota</taxon>
        <taxon>Actinomycetes</taxon>
        <taxon>Pseudonocardiales</taxon>
        <taxon>Pseudonocardiaceae</taxon>
        <taxon>Pseudonocardia</taxon>
    </lineage>
</organism>
<evidence type="ECO:0000313" key="1">
    <source>
        <dbReference type="EMBL" id="SHK13624.1"/>
    </source>
</evidence>
<dbReference type="STRING" id="1848.SAMN05443637_10316"/>
<reference evidence="1 2" key="1">
    <citation type="submission" date="2016-11" db="EMBL/GenBank/DDBJ databases">
        <authorList>
            <person name="Jaros S."/>
            <person name="Januszkiewicz K."/>
            <person name="Wedrychowicz H."/>
        </authorList>
    </citation>
    <scope>NUCLEOTIDE SEQUENCE [LARGE SCALE GENOMIC DNA]</scope>
    <source>
        <strain evidence="1 2">DSM 43832</strain>
    </source>
</reference>
<name>A0A1M6Q090_PSETH</name>
<keyword evidence="2" id="KW-1185">Reference proteome</keyword>
<gene>
    <name evidence="1" type="ORF">SAMN05443637_10316</name>
</gene>
<accession>A0A1M6Q090</accession>
<dbReference type="Pfam" id="PF14337">
    <property type="entry name" value="Abi_alpha"/>
    <property type="match status" value="1"/>
</dbReference>
<dbReference type="Proteomes" id="UP000184363">
    <property type="component" value="Unassembled WGS sequence"/>
</dbReference>
<dbReference type="AlphaFoldDB" id="A0A1M6Q090"/>